<protein>
    <submittedName>
        <fullName evidence="1">Uncharacterized protein</fullName>
    </submittedName>
</protein>
<proteinExistence type="predicted"/>
<evidence type="ECO:0000313" key="1">
    <source>
        <dbReference type="EMBL" id="CAB4126446.1"/>
    </source>
</evidence>
<gene>
    <name evidence="1" type="ORF">UFOVP88_61</name>
</gene>
<sequence length="65" mass="7741">MRKKHSEISKDDYLAVALTNWKRIVQDVDNGKIDLQQIAYWMKRLNDIQFPNLCEKQALGTYQKE</sequence>
<reference evidence="1" key="1">
    <citation type="submission" date="2020-04" db="EMBL/GenBank/DDBJ databases">
        <authorList>
            <person name="Chiriac C."/>
            <person name="Salcher M."/>
            <person name="Ghai R."/>
            <person name="Kavagutti S V."/>
        </authorList>
    </citation>
    <scope>NUCLEOTIDE SEQUENCE</scope>
</reference>
<accession>A0A6J5KZR5</accession>
<organism evidence="1">
    <name type="scientific">uncultured Caudovirales phage</name>
    <dbReference type="NCBI Taxonomy" id="2100421"/>
    <lineage>
        <taxon>Viruses</taxon>
        <taxon>Duplodnaviria</taxon>
        <taxon>Heunggongvirae</taxon>
        <taxon>Uroviricota</taxon>
        <taxon>Caudoviricetes</taxon>
        <taxon>Peduoviridae</taxon>
        <taxon>Maltschvirus</taxon>
        <taxon>Maltschvirus maltsch</taxon>
    </lineage>
</organism>
<name>A0A6J5KZR5_9CAUD</name>
<dbReference type="EMBL" id="LR796195">
    <property type="protein sequence ID" value="CAB4126446.1"/>
    <property type="molecule type" value="Genomic_DNA"/>
</dbReference>